<accession>J9G5Z8</accession>
<dbReference type="AlphaFoldDB" id="J9G5Z8"/>
<protein>
    <submittedName>
        <fullName evidence="1">Uncharacterized protein</fullName>
    </submittedName>
</protein>
<dbReference type="EMBL" id="AMCI01006099">
    <property type="protein sequence ID" value="EJW94929.1"/>
    <property type="molecule type" value="Genomic_DNA"/>
</dbReference>
<organism evidence="1">
    <name type="scientific">gut metagenome</name>
    <dbReference type="NCBI Taxonomy" id="749906"/>
    <lineage>
        <taxon>unclassified sequences</taxon>
        <taxon>metagenomes</taxon>
        <taxon>organismal metagenomes</taxon>
    </lineage>
</organism>
<sequence>MQCKIFLLFSSKYSVSQSPRPGTIYPCSFKRSSIFAV</sequence>
<comment type="caution">
    <text evidence="1">The sequence shown here is derived from an EMBL/GenBank/DDBJ whole genome shotgun (WGS) entry which is preliminary data.</text>
</comment>
<name>J9G5Z8_9ZZZZ</name>
<gene>
    <name evidence="1" type="ORF">EVA_16964</name>
</gene>
<reference evidence="1" key="1">
    <citation type="journal article" date="2012" name="PLoS ONE">
        <title>Gene sets for utilization of primary and secondary nutrition supplies in the distal gut of endangered iberian lynx.</title>
        <authorList>
            <person name="Alcaide M."/>
            <person name="Messina E."/>
            <person name="Richter M."/>
            <person name="Bargiela R."/>
            <person name="Peplies J."/>
            <person name="Huws S.A."/>
            <person name="Newbold C.J."/>
            <person name="Golyshin P.N."/>
            <person name="Simon M.A."/>
            <person name="Lopez G."/>
            <person name="Yakimov M.M."/>
            <person name="Ferrer M."/>
        </authorList>
    </citation>
    <scope>NUCLEOTIDE SEQUENCE</scope>
</reference>
<proteinExistence type="predicted"/>
<evidence type="ECO:0000313" key="1">
    <source>
        <dbReference type="EMBL" id="EJW94929.1"/>
    </source>
</evidence>